<dbReference type="Proteomes" id="UP001187192">
    <property type="component" value="Unassembled WGS sequence"/>
</dbReference>
<accession>A0AA87Z7H1</accession>
<organism evidence="1 2">
    <name type="scientific">Ficus carica</name>
    <name type="common">Common fig</name>
    <dbReference type="NCBI Taxonomy" id="3494"/>
    <lineage>
        <taxon>Eukaryota</taxon>
        <taxon>Viridiplantae</taxon>
        <taxon>Streptophyta</taxon>
        <taxon>Embryophyta</taxon>
        <taxon>Tracheophyta</taxon>
        <taxon>Spermatophyta</taxon>
        <taxon>Magnoliopsida</taxon>
        <taxon>eudicotyledons</taxon>
        <taxon>Gunneridae</taxon>
        <taxon>Pentapetalae</taxon>
        <taxon>rosids</taxon>
        <taxon>fabids</taxon>
        <taxon>Rosales</taxon>
        <taxon>Moraceae</taxon>
        <taxon>Ficeae</taxon>
        <taxon>Ficus</taxon>
    </lineage>
</organism>
<protein>
    <submittedName>
        <fullName evidence="1">Uncharacterized protein</fullName>
    </submittedName>
</protein>
<dbReference type="AlphaFoldDB" id="A0AA87Z7H1"/>
<gene>
    <name evidence="1" type="ORF">TIFTF001_050250</name>
</gene>
<dbReference type="EMBL" id="BTGU01008009">
    <property type="protein sequence ID" value="GMN22996.1"/>
    <property type="molecule type" value="Genomic_DNA"/>
</dbReference>
<reference evidence="1" key="1">
    <citation type="submission" date="2023-07" db="EMBL/GenBank/DDBJ databases">
        <title>draft genome sequence of fig (Ficus carica).</title>
        <authorList>
            <person name="Takahashi T."/>
            <person name="Nishimura K."/>
        </authorList>
    </citation>
    <scope>NUCLEOTIDE SEQUENCE</scope>
</reference>
<comment type="caution">
    <text evidence="1">The sequence shown here is derived from an EMBL/GenBank/DDBJ whole genome shotgun (WGS) entry which is preliminary data.</text>
</comment>
<proteinExistence type="predicted"/>
<name>A0AA87Z7H1_FICCA</name>
<evidence type="ECO:0000313" key="1">
    <source>
        <dbReference type="EMBL" id="GMN22996.1"/>
    </source>
</evidence>
<keyword evidence="2" id="KW-1185">Reference proteome</keyword>
<evidence type="ECO:0000313" key="2">
    <source>
        <dbReference type="Proteomes" id="UP001187192"/>
    </source>
</evidence>
<sequence>MYFQGCGGGGGKWAEEASLVGRWGGEFDVADPSDGGRRRQRRRRLEAVVPWESLMCSLWERRLRVVNELSLR</sequence>